<reference evidence="1 2" key="1">
    <citation type="submission" date="2011-05" db="EMBL/GenBank/DDBJ databases">
        <title>Complete sequence of chromosome of Frankia symbiont of Datisca glomerata.</title>
        <authorList>
            <consortium name="US DOE Joint Genome Institute"/>
            <person name="Lucas S."/>
            <person name="Han J."/>
            <person name="Lapidus A."/>
            <person name="Cheng J.-F."/>
            <person name="Goodwin L."/>
            <person name="Pitluck S."/>
            <person name="Peters L."/>
            <person name="Mikhailova N."/>
            <person name="Chertkov O."/>
            <person name="Teshima H."/>
            <person name="Han C."/>
            <person name="Tapia R."/>
            <person name="Land M."/>
            <person name="Hauser L."/>
            <person name="Kyrpides N."/>
            <person name="Ivanova N."/>
            <person name="Pagani I."/>
            <person name="Berry A."/>
            <person name="Pawlowski K."/>
            <person name="Persson T."/>
            <person name="Vanden Heuvel B."/>
            <person name="Benson D."/>
            <person name="Woyke T."/>
        </authorList>
    </citation>
    <scope>NUCLEOTIDE SEQUENCE [LARGE SCALE GENOMIC DNA]</scope>
    <source>
        <strain evidence="2">4085684</strain>
    </source>
</reference>
<organism evidence="1 2">
    <name type="scientific">Candidatus Protofrankia datiscae</name>
    <dbReference type="NCBI Taxonomy" id="2716812"/>
    <lineage>
        <taxon>Bacteria</taxon>
        <taxon>Bacillati</taxon>
        <taxon>Actinomycetota</taxon>
        <taxon>Actinomycetes</taxon>
        <taxon>Frankiales</taxon>
        <taxon>Frankiaceae</taxon>
        <taxon>Protofrankia</taxon>
    </lineage>
</organism>
<dbReference type="Proteomes" id="UP000001549">
    <property type="component" value="Chromosome"/>
</dbReference>
<dbReference type="eggNOG" id="ENOG5033N1I">
    <property type="taxonomic scope" value="Bacteria"/>
</dbReference>
<dbReference type="AlphaFoldDB" id="F8B153"/>
<dbReference type="HOGENOM" id="CLU_1803337_0_0_11"/>
<protein>
    <submittedName>
        <fullName evidence="1">Uncharacterized protein</fullName>
    </submittedName>
</protein>
<name>F8B153_9ACTN</name>
<sequence>MSTDDSGADEVEGVLEAARAIRPHLHKLVGPAAANLDRSLADQLTASGTTAGQPAGAGQAAVAGRLRELLDGDETTAWFLRTVLEDAPRHRPPYFQPRYLYRQTGGALVLPGDPGPVEASRYVCPHGDYAWYRPDLGVAVPQCPTHQVSLVRG</sequence>
<dbReference type="RefSeq" id="WP_013872763.1">
    <property type="nucleotide sequence ID" value="NC_015656.1"/>
</dbReference>
<evidence type="ECO:0000313" key="2">
    <source>
        <dbReference type="Proteomes" id="UP000001549"/>
    </source>
</evidence>
<dbReference type="KEGG" id="fsy:FsymDg_1305"/>
<gene>
    <name evidence="1" type="ordered locus">FsymDg_1305</name>
</gene>
<proteinExistence type="predicted"/>
<keyword evidence="2" id="KW-1185">Reference proteome</keyword>
<evidence type="ECO:0000313" key="1">
    <source>
        <dbReference type="EMBL" id="AEH08789.1"/>
    </source>
</evidence>
<dbReference type="EMBL" id="CP002801">
    <property type="protein sequence ID" value="AEH08789.1"/>
    <property type="molecule type" value="Genomic_DNA"/>
</dbReference>
<accession>F8B153</accession>